<protein>
    <submittedName>
        <fullName evidence="1">Transposase IS3/IS911 family protein</fullName>
    </submittedName>
</protein>
<dbReference type="STRING" id="1777137.AWB76_07012"/>
<dbReference type="OrthoDB" id="3376843at2"/>
<reference evidence="2" key="1">
    <citation type="submission" date="2016-01" db="EMBL/GenBank/DDBJ databases">
        <authorList>
            <person name="Peeters Charlotte."/>
        </authorList>
    </citation>
    <scope>NUCLEOTIDE SEQUENCE [LARGE SCALE GENOMIC DNA]</scope>
</reference>
<keyword evidence="2" id="KW-1185">Reference proteome</keyword>
<evidence type="ECO:0000313" key="1">
    <source>
        <dbReference type="EMBL" id="SAK94433.1"/>
    </source>
</evidence>
<name>A0A158DIZ5_9BURK</name>
<dbReference type="EMBL" id="FCOI02000043">
    <property type="protein sequence ID" value="SAK94433.1"/>
    <property type="molecule type" value="Genomic_DNA"/>
</dbReference>
<dbReference type="GO" id="GO:0006313">
    <property type="term" value="P:DNA transposition"/>
    <property type="evidence" value="ECO:0007669"/>
    <property type="project" value="InterPro"/>
</dbReference>
<gene>
    <name evidence="1" type="ORF">AWB76_07012</name>
</gene>
<dbReference type="SUPFAM" id="SSF46689">
    <property type="entry name" value="Homeodomain-like"/>
    <property type="match status" value="1"/>
</dbReference>
<proteinExistence type="predicted"/>
<dbReference type="AlphaFoldDB" id="A0A158DIZ5"/>
<dbReference type="Proteomes" id="UP000054624">
    <property type="component" value="Unassembled WGS sequence"/>
</dbReference>
<organism evidence="1 2">
    <name type="scientific">Caballeronia temeraria</name>
    <dbReference type="NCBI Taxonomy" id="1777137"/>
    <lineage>
        <taxon>Bacteria</taxon>
        <taxon>Pseudomonadati</taxon>
        <taxon>Pseudomonadota</taxon>
        <taxon>Betaproteobacteria</taxon>
        <taxon>Burkholderiales</taxon>
        <taxon>Burkholderiaceae</taxon>
        <taxon>Caballeronia</taxon>
    </lineage>
</organism>
<dbReference type="InterPro" id="IPR009057">
    <property type="entry name" value="Homeodomain-like_sf"/>
</dbReference>
<accession>A0A158DIZ5</accession>
<dbReference type="GO" id="GO:0003677">
    <property type="term" value="F:DNA binding"/>
    <property type="evidence" value="ECO:0007669"/>
    <property type="project" value="InterPro"/>
</dbReference>
<sequence length="146" mass="16378">MVDTKVDKTWGNRAADSAYKRPNFPTEFKRQLVEQSFEPCASVALIARDNAINANLLFKWRRHYLAGEYGLPTLPEGATAKQAPEVPSLLPVDLVAEAAEHTPPMTVDATRSPENLCEIEFDRARLRVCGNVSPDMLRLLIRELSR</sequence>
<dbReference type="NCBIfam" id="NF047595">
    <property type="entry name" value="IS66_ISRel24_TnpA"/>
    <property type="match status" value="1"/>
</dbReference>
<dbReference type="InterPro" id="IPR002514">
    <property type="entry name" value="Transposase_8"/>
</dbReference>
<dbReference type="Pfam" id="PF01527">
    <property type="entry name" value="HTH_Tnp_1"/>
    <property type="match status" value="1"/>
</dbReference>
<dbReference type="GO" id="GO:0004803">
    <property type="term" value="F:transposase activity"/>
    <property type="evidence" value="ECO:0007669"/>
    <property type="project" value="InterPro"/>
</dbReference>
<evidence type="ECO:0000313" key="2">
    <source>
        <dbReference type="Proteomes" id="UP000054624"/>
    </source>
</evidence>